<dbReference type="OrthoDB" id="5957634at2759"/>
<gene>
    <name evidence="2" type="ORF">OS493_000528</name>
</gene>
<dbReference type="PANTHER" id="PTHR46880:SF5">
    <property type="entry name" value="DUF4371 DOMAIN-CONTAINING PROTEIN"/>
    <property type="match status" value="1"/>
</dbReference>
<proteinExistence type="predicted"/>
<dbReference type="InterPro" id="IPR012337">
    <property type="entry name" value="RNaseH-like_sf"/>
</dbReference>
<name>A0A9X0A7E1_9CNID</name>
<keyword evidence="3" id="KW-1185">Reference proteome</keyword>
<dbReference type="GO" id="GO:0046983">
    <property type="term" value="F:protein dimerization activity"/>
    <property type="evidence" value="ECO:0007669"/>
    <property type="project" value="InterPro"/>
</dbReference>
<dbReference type="AlphaFoldDB" id="A0A9X0A7E1"/>
<dbReference type="InterPro" id="IPR008906">
    <property type="entry name" value="HATC_C_dom"/>
</dbReference>
<evidence type="ECO:0000313" key="2">
    <source>
        <dbReference type="EMBL" id="KAJ7394702.1"/>
    </source>
</evidence>
<sequence length="120" mass="13557">MQNAGIASEQAQMEWVMLKSHSSGFKDKIQHLTWSEVYHLYEEGHENVLAVIDLILTLPASSSANERGFSQMKLTKTSIRSRMSNTTLNHSMVIQMATPGVKEFDPDPAIHRWMNASTRP</sequence>
<dbReference type="Proteomes" id="UP001163046">
    <property type="component" value="Unassembled WGS sequence"/>
</dbReference>
<dbReference type="Pfam" id="PF05699">
    <property type="entry name" value="Dimer_Tnp_hAT"/>
    <property type="match status" value="1"/>
</dbReference>
<dbReference type="PANTHER" id="PTHR46880">
    <property type="entry name" value="RAS-ASSOCIATING DOMAIN-CONTAINING PROTEIN"/>
    <property type="match status" value="1"/>
</dbReference>
<evidence type="ECO:0000313" key="3">
    <source>
        <dbReference type="Proteomes" id="UP001163046"/>
    </source>
</evidence>
<dbReference type="EMBL" id="MU825396">
    <property type="protein sequence ID" value="KAJ7394702.1"/>
    <property type="molecule type" value="Genomic_DNA"/>
</dbReference>
<accession>A0A9X0A7E1</accession>
<dbReference type="SUPFAM" id="SSF53098">
    <property type="entry name" value="Ribonuclease H-like"/>
    <property type="match status" value="1"/>
</dbReference>
<protein>
    <recommendedName>
        <fullName evidence="1">HAT C-terminal dimerisation domain-containing protein</fullName>
    </recommendedName>
</protein>
<feature type="domain" description="HAT C-terminal dimerisation" evidence="1">
    <location>
        <begin position="47"/>
        <end position="94"/>
    </location>
</feature>
<evidence type="ECO:0000259" key="1">
    <source>
        <dbReference type="Pfam" id="PF05699"/>
    </source>
</evidence>
<organism evidence="2 3">
    <name type="scientific">Desmophyllum pertusum</name>
    <dbReference type="NCBI Taxonomy" id="174260"/>
    <lineage>
        <taxon>Eukaryota</taxon>
        <taxon>Metazoa</taxon>
        <taxon>Cnidaria</taxon>
        <taxon>Anthozoa</taxon>
        <taxon>Hexacorallia</taxon>
        <taxon>Scleractinia</taxon>
        <taxon>Caryophylliina</taxon>
        <taxon>Caryophylliidae</taxon>
        <taxon>Desmophyllum</taxon>
    </lineage>
</organism>
<comment type="caution">
    <text evidence="2">The sequence shown here is derived from an EMBL/GenBank/DDBJ whole genome shotgun (WGS) entry which is preliminary data.</text>
</comment>
<reference evidence="2" key="1">
    <citation type="submission" date="2023-01" db="EMBL/GenBank/DDBJ databases">
        <title>Genome assembly of the deep-sea coral Lophelia pertusa.</title>
        <authorList>
            <person name="Herrera S."/>
            <person name="Cordes E."/>
        </authorList>
    </citation>
    <scope>NUCLEOTIDE SEQUENCE</scope>
    <source>
        <strain evidence="2">USNM1676648</strain>
        <tissue evidence="2">Polyp</tissue>
    </source>
</reference>